<feature type="region of interest" description="Disordered" evidence="1">
    <location>
        <begin position="36"/>
        <end position="57"/>
    </location>
</feature>
<protein>
    <recommendedName>
        <fullName evidence="4">Serine-threonine/tyrosine-protein kinase catalytic domain-containing protein</fullName>
    </recommendedName>
</protein>
<comment type="caution">
    <text evidence="2">The sequence shown here is derived from an EMBL/GenBank/DDBJ whole genome shotgun (WGS) entry which is preliminary data.</text>
</comment>
<dbReference type="Proteomes" id="UP001222027">
    <property type="component" value="Unassembled WGS sequence"/>
</dbReference>
<evidence type="ECO:0000313" key="2">
    <source>
        <dbReference type="EMBL" id="KAJ8505462.1"/>
    </source>
</evidence>
<gene>
    <name evidence="2" type="ORF">OPV22_006348</name>
</gene>
<keyword evidence="3" id="KW-1185">Reference proteome</keyword>
<reference evidence="2 3" key="1">
    <citation type="submission" date="2022-12" db="EMBL/GenBank/DDBJ databases">
        <title>Chromosome-scale assembly of the Ensete ventricosum genome.</title>
        <authorList>
            <person name="Dussert Y."/>
            <person name="Stocks J."/>
            <person name="Wendawek A."/>
            <person name="Woldeyes F."/>
            <person name="Nichols R.A."/>
            <person name="Borrell J.S."/>
        </authorList>
    </citation>
    <scope>NUCLEOTIDE SEQUENCE [LARGE SCALE GENOMIC DNA]</scope>
    <source>
        <strain evidence="3">cv. Maze</strain>
        <tissue evidence="2">Seeds</tissue>
    </source>
</reference>
<accession>A0AAV8QBF0</accession>
<evidence type="ECO:0000256" key="1">
    <source>
        <dbReference type="SAM" id="MobiDB-lite"/>
    </source>
</evidence>
<organism evidence="2 3">
    <name type="scientific">Ensete ventricosum</name>
    <name type="common">Abyssinian banana</name>
    <name type="synonym">Musa ensete</name>
    <dbReference type="NCBI Taxonomy" id="4639"/>
    <lineage>
        <taxon>Eukaryota</taxon>
        <taxon>Viridiplantae</taxon>
        <taxon>Streptophyta</taxon>
        <taxon>Embryophyta</taxon>
        <taxon>Tracheophyta</taxon>
        <taxon>Spermatophyta</taxon>
        <taxon>Magnoliopsida</taxon>
        <taxon>Liliopsida</taxon>
        <taxon>Zingiberales</taxon>
        <taxon>Musaceae</taxon>
        <taxon>Ensete</taxon>
    </lineage>
</organism>
<evidence type="ECO:0000313" key="3">
    <source>
        <dbReference type="Proteomes" id="UP001222027"/>
    </source>
</evidence>
<name>A0AAV8QBF0_ENSVE</name>
<evidence type="ECO:0008006" key="4">
    <source>
        <dbReference type="Google" id="ProtNLM"/>
    </source>
</evidence>
<dbReference type="AlphaFoldDB" id="A0AAV8QBF0"/>
<dbReference type="EMBL" id="JAQQAF010000002">
    <property type="protein sequence ID" value="KAJ8505462.1"/>
    <property type="molecule type" value="Genomic_DNA"/>
</dbReference>
<sequence length="82" mass="9439">MHVFFVVMLCVQENSVERPAMREVVQMGARCLGGEWSPSPEASRVQQQQEGKEEGVSVTGQEKRQWCRRCHKKEMLSSLEDE</sequence>
<proteinExistence type="predicted"/>